<feature type="compositionally biased region" description="Basic residues" evidence="1">
    <location>
        <begin position="288"/>
        <end position="304"/>
    </location>
</feature>
<dbReference type="Proteomes" id="UP000095282">
    <property type="component" value="Unplaced"/>
</dbReference>
<feature type="compositionally biased region" description="Polar residues" evidence="1">
    <location>
        <begin position="274"/>
        <end position="283"/>
    </location>
</feature>
<feature type="region of interest" description="Disordered" evidence="1">
    <location>
        <begin position="234"/>
        <end position="340"/>
    </location>
</feature>
<sequence length="543" mass="61623">MNVDNYGWESSLSMVANEQTRTARPRHGTVPTLLRPVFMNAVEVGYSYAHCDRDKKLNVRGVTIALWHFICRGHQAIALLPYCFKNYAEKSSRYSELMMLYRLNLIEFTPGYGSEKYTEVNRIMVNRAHETGGCLVARSQMQGITDNKTHLIDVVEQRLLMPTFNGDDIMFPIDGPLGRNGPSLEQTLQCEQGSQDWRSCSEHQLLLSDQRHWLEKLALLVPEKPVWTRMVQIINSGGGSGGHDDDQENEQPPAPSPPLENPFNRPSSAGAISRTPSNTSMNEQYHPLSHHPHHHPPPLPHHQHYQMDPYPHHPSHHLSYPHQFHQQRRRFSSPRNYGPSFYHHPNHHHQTAMQHRNNSTRLIIRYGTSPQRGPPRHDYGGGMGGGRVHFHEQPDIPHRTPKYSATIDSVESTDSTQSGEREESPTPSAEAEQAPEEVDESKKRDELLANLSQIFGYPKSVRVISKFPTISKFAVLVEKCLHEPDQEGDSGEFADVWTPPTEAIDDAIEDLIDFSDDAPLPIAAEQEEEEEGTTRLNVVDLMF</sequence>
<dbReference type="InterPro" id="IPR051101">
    <property type="entry name" value="ZC3H12/N4BP1_RNase_Reg"/>
</dbReference>
<keyword evidence="3" id="KW-1185">Reference proteome</keyword>
<accession>A0A1I7ULV4</accession>
<dbReference type="GO" id="GO:0005634">
    <property type="term" value="C:nucleus"/>
    <property type="evidence" value="ECO:0007669"/>
    <property type="project" value="TreeGrafter"/>
</dbReference>
<evidence type="ECO:0000256" key="1">
    <source>
        <dbReference type="SAM" id="MobiDB-lite"/>
    </source>
</evidence>
<dbReference type="GO" id="GO:0036464">
    <property type="term" value="C:cytoplasmic ribonucleoprotein granule"/>
    <property type="evidence" value="ECO:0007669"/>
    <property type="project" value="TreeGrafter"/>
</dbReference>
<dbReference type="PANTHER" id="PTHR12876:SF40">
    <property type="entry name" value="RNASE NYN DOMAIN-CONTAINING PROTEIN"/>
    <property type="match status" value="1"/>
</dbReference>
<dbReference type="PANTHER" id="PTHR12876">
    <property type="entry name" value="N4BP1-RELATED"/>
    <property type="match status" value="1"/>
</dbReference>
<name>A0A1I7ULV4_9PELO</name>
<feature type="region of interest" description="Disordered" evidence="1">
    <location>
        <begin position="390"/>
        <end position="443"/>
    </location>
</feature>
<reference evidence="4" key="1">
    <citation type="submission" date="2016-11" db="UniProtKB">
        <authorList>
            <consortium name="WormBaseParasite"/>
        </authorList>
    </citation>
    <scope>IDENTIFICATION</scope>
</reference>
<organism evidence="3 4">
    <name type="scientific">Caenorhabditis tropicalis</name>
    <dbReference type="NCBI Taxonomy" id="1561998"/>
    <lineage>
        <taxon>Eukaryota</taxon>
        <taxon>Metazoa</taxon>
        <taxon>Ecdysozoa</taxon>
        <taxon>Nematoda</taxon>
        <taxon>Chromadorea</taxon>
        <taxon>Rhabditida</taxon>
        <taxon>Rhabditina</taxon>
        <taxon>Rhabditomorpha</taxon>
        <taxon>Rhabditoidea</taxon>
        <taxon>Rhabditidae</taxon>
        <taxon>Peloderinae</taxon>
        <taxon>Caenorhabditis</taxon>
    </lineage>
</organism>
<evidence type="ECO:0000313" key="4">
    <source>
        <dbReference type="WBParaSite" id="Csp11.Scaffold630.g17264.t1"/>
    </source>
</evidence>
<feature type="compositionally biased region" description="Polar residues" evidence="1">
    <location>
        <begin position="406"/>
        <end position="418"/>
    </location>
</feature>
<dbReference type="InterPro" id="IPR021869">
    <property type="entry name" value="RNase_Zc3h12_NYN"/>
</dbReference>
<dbReference type="WBParaSite" id="Csp11.Scaffold630.g17264.t1">
    <property type="protein sequence ID" value="Csp11.Scaffold630.g17264.t1"/>
    <property type="gene ID" value="Csp11.Scaffold630.g17264"/>
</dbReference>
<proteinExistence type="predicted"/>
<dbReference type="GO" id="GO:0003729">
    <property type="term" value="F:mRNA binding"/>
    <property type="evidence" value="ECO:0007669"/>
    <property type="project" value="TreeGrafter"/>
</dbReference>
<evidence type="ECO:0000313" key="3">
    <source>
        <dbReference type="Proteomes" id="UP000095282"/>
    </source>
</evidence>
<dbReference type="STRING" id="1561998.A0A1I7ULV4"/>
<dbReference type="AlphaFoldDB" id="A0A1I7ULV4"/>
<protein>
    <submittedName>
        <fullName evidence="4">RNase_Zc3h12a domain-containing protein</fullName>
    </submittedName>
</protein>
<dbReference type="Pfam" id="PF11977">
    <property type="entry name" value="RNase_Zc3h12a"/>
    <property type="match status" value="1"/>
</dbReference>
<dbReference type="eggNOG" id="KOG3777">
    <property type="taxonomic scope" value="Eukaryota"/>
</dbReference>
<evidence type="ECO:0000259" key="2">
    <source>
        <dbReference type="Pfam" id="PF11977"/>
    </source>
</evidence>
<feature type="domain" description="RNase NYN" evidence="2">
    <location>
        <begin position="34"/>
        <end position="186"/>
    </location>
</feature>
<dbReference type="GO" id="GO:0004521">
    <property type="term" value="F:RNA endonuclease activity"/>
    <property type="evidence" value="ECO:0007669"/>
    <property type="project" value="TreeGrafter"/>
</dbReference>
<dbReference type="Gene3D" id="3.40.50.11980">
    <property type="match status" value="1"/>
</dbReference>